<dbReference type="SUPFAM" id="SSF118310">
    <property type="entry name" value="AN1-like Zinc finger"/>
    <property type="match status" value="2"/>
</dbReference>
<dbReference type="SMART" id="SM00154">
    <property type="entry name" value="ZnF_AN1"/>
    <property type="match status" value="2"/>
</dbReference>
<dbReference type="PANTHER" id="PTHR14677">
    <property type="entry name" value="ARSENITE INDUCUBLE RNA ASSOCIATED PROTEIN AIP-1-RELATED"/>
    <property type="match status" value="1"/>
</dbReference>
<keyword evidence="1" id="KW-0479">Metal-binding</keyword>
<keyword evidence="2 4" id="KW-0863">Zinc-finger</keyword>
<dbReference type="InterPro" id="IPR035896">
    <property type="entry name" value="AN1-like_Znf"/>
</dbReference>
<evidence type="ECO:0000256" key="2">
    <source>
        <dbReference type="ARBA" id="ARBA00022771"/>
    </source>
</evidence>
<dbReference type="KEGG" id="muo:115478542"/>
<dbReference type="PANTHER" id="PTHR14677:SF37">
    <property type="entry name" value="AN1-TYPE ZINC FINGER PROTEIN 1"/>
    <property type="match status" value="1"/>
</dbReference>
<gene>
    <name evidence="7" type="primary">ZFAND1</name>
</gene>
<dbReference type="GO" id="GO:0008270">
    <property type="term" value="F:zinc ion binding"/>
    <property type="evidence" value="ECO:0007669"/>
    <property type="project" value="UniProtKB-KW"/>
</dbReference>
<dbReference type="AlphaFoldDB" id="A0A6P7Z398"/>
<keyword evidence="6" id="KW-1185">Reference proteome</keyword>
<evidence type="ECO:0000313" key="6">
    <source>
        <dbReference type="Proteomes" id="UP000515156"/>
    </source>
</evidence>
<name>A0A6P7Z398_9AMPH</name>
<feature type="domain" description="AN1-type" evidence="5">
    <location>
        <begin position="4"/>
        <end position="52"/>
    </location>
</feature>
<keyword evidence="3" id="KW-0862">Zinc</keyword>
<dbReference type="PROSITE" id="PS51039">
    <property type="entry name" value="ZF_AN1"/>
    <property type="match status" value="2"/>
</dbReference>
<dbReference type="FunCoup" id="A0A6P7Z398">
    <property type="interactions" value="727"/>
</dbReference>
<proteinExistence type="predicted"/>
<evidence type="ECO:0000259" key="5">
    <source>
        <dbReference type="PROSITE" id="PS51039"/>
    </source>
</evidence>
<evidence type="ECO:0000313" key="7">
    <source>
        <dbReference type="RefSeq" id="XP_030071823.1"/>
    </source>
</evidence>
<dbReference type="OrthoDB" id="431929at2759"/>
<dbReference type="GeneID" id="115478542"/>
<dbReference type="GO" id="GO:0035617">
    <property type="term" value="P:stress granule disassembly"/>
    <property type="evidence" value="ECO:0007669"/>
    <property type="project" value="TreeGrafter"/>
</dbReference>
<dbReference type="Pfam" id="PF01428">
    <property type="entry name" value="zf-AN1"/>
    <property type="match status" value="2"/>
</dbReference>
<dbReference type="GO" id="GO:0010494">
    <property type="term" value="C:cytoplasmic stress granule"/>
    <property type="evidence" value="ECO:0007669"/>
    <property type="project" value="TreeGrafter"/>
</dbReference>
<dbReference type="RefSeq" id="XP_030071823.1">
    <property type="nucleotide sequence ID" value="XM_030215963.1"/>
</dbReference>
<sequence length="268" mass="29905">MAELDVGQHCGVKQCGQLDFLPFVCSYCSGIFCLEHRSRASHSCPEDSTRNEIVKLEGHTVHPCTFNSCDAKELVLLFCSFCDKPFCLRHRHQSDHKCEKLECPKPRMAATKQLVQEIVESKKGSPGARGRKGAKSSETAARVALMKLKLHALGEKSLPQSERIYFQVFLPKESKERSMPMFFCNKWSIGKVVDFAASLANLKNDNNKSTAKKLRLCHMTSGEALPLDHTLESWVSSAESPLYNGGNIILEYLDNDCTALTDISAYLV</sequence>
<dbReference type="Proteomes" id="UP000515156">
    <property type="component" value="Chromosome 1"/>
</dbReference>
<evidence type="ECO:0000256" key="1">
    <source>
        <dbReference type="ARBA" id="ARBA00022723"/>
    </source>
</evidence>
<feature type="domain" description="AN1-type" evidence="5">
    <location>
        <begin position="58"/>
        <end position="106"/>
    </location>
</feature>
<evidence type="ECO:0000256" key="4">
    <source>
        <dbReference type="PROSITE-ProRule" id="PRU00449"/>
    </source>
</evidence>
<evidence type="ECO:0000256" key="3">
    <source>
        <dbReference type="ARBA" id="ARBA00022833"/>
    </source>
</evidence>
<accession>A0A6P7Z398</accession>
<reference evidence="7" key="1">
    <citation type="submission" date="2025-08" db="UniProtKB">
        <authorList>
            <consortium name="RefSeq"/>
        </authorList>
    </citation>
    <scope>IDENTIFICATION</scope>
</reference>
<dbReference type="CTD" id="79752"/>
<protein>
    <submittedName>
        <fullName evidence="7">AN1-type zinc finger protein 1 isoform X1</fullName>
    </submittedName>
</protein>
<dbReference type="InterPro" id="IPR057358">
    <property type="entry name" value="UBL_ZFAND1-like"/>
</dbReference>
<dbReference type="Gene3D" id="4.10.1110.10">
    <property type="entry name" value="AN1-like Zinc finger"/>
    <property type="match status" value="2"/>
</dbReference>
<dbReference type="InParanoid" id="A0A6P7Z398"/>
<organism evidence="6 7">
    <name type="scientific">Microcaecilia unicolor</name>
    <dbReference type="NCBI Taxonomy" id="1415580"/>
    <lineage>
        <taxon>Eukaryota</taxon>
        <taxon>Metazoa</taxon>
        <taxon>Chordata</taxon>
        <taxon>Craniata</taxon>
        <taxon>Vertebrata</taxon>
        <taxon>Euteleostomi</taxon>
        <taxon>Amphibia</taxon>
        <taxon>Gymnophiona</taxon>
        <taxon>Siphonopidae</taxon>
        <taxon>Microcaecilia</taxon>
    </lineage>
</organism>
<dbReference type="InterPro" id="IPR000058">
    <property type="entry name" value="Znf_AN1"/>
</dbReference>
<dbReference type="Pfam" id="PF25327">
    <property type="entry name" value="UBL_ZFAND1"/>
    <property type="match status" value="1"/>
</dbReference>